<protein>
    <recommendedName>
        <fullName evidence="3">Carboxypeptidase family protein</fullName>
    </recommendedName>
</protein>
<dbReference type="InterPro" id="IPR013784">
    <property type="entry name" value="Carb-bd-like_fold"/>
</dbReference>
<keyword evidence="2" id="KW-1185">Reference proteome</keyword>
<accession>A0ABQ0ZMU4</accession>
<reference evidence="1 2" key="1">
    <citation type="submission" date="2019-10" db="EMBL/GenBank/DDBJ databases">
        <title>Prolixibacter strains distinguished by the presence of nitrate reductase genes were adept at nitrate-dependent anaerobic corrosion of metallic iron and carbon steel.</title>
        <authorList>
            <person name="Iino T."/>
            <person name="Shono N."/>
            <person name="Ito K."/>
            <person name="Nakamura R."/>
            <person name="Sueoka K."/>
            <person name="Harayama S."/>
            <person name="Ohkuma M."/>
        </authorList>
    </citation>
    <scope>NUCLEOTIDE SEQUENCE [LARGE SCALE GENOMIC DNA]</scope>
    <source>
        <strain evidence="1 2">MIC1-1</strain>
    </source>
</reference>
<name>A0ABQ0ZMU4_9BACT</name>
<dbReference type="Proteomes" id="UP000396862">
    <property type="component" value="Unassembled WGS sequence"/>
</dbReference>
<dbReference type="Gene3D" id="2.60.40.1120">
    <property type="entry name" value="Carboxypeptidase-like, regulatory domain"/>
    <property type="match status" value="1"/>
</dbReference>
<evidence type="ECO:0000313" key="1">
    <source>
        <dbReference type="EMBL" id="GET22708.1"/>
    </source>
</evidence>
<evidence type="ECO:0008006" key="3">
    <source>
        <dbReference type="Google" id="ProtNLM"/>
    </source>
</evidence>
<comment type="caution">
    <text evidence="1">The sequence shown here is derived from an EMBL/GenBank/DDBJ whole genome shotgun (WGS) entry which is preliminary data.</text>
</comment>
<dbReference type="Pfam" id="PF13620">
    <property type="entry name" value="CarboxypepD_reg"/>
    <property type="match status" value="1"/>
</dbReference>
<gene>
    <name evidence="1" type="ORF">JCM18694_29540</name>
</gene>
<evidence type="ECO:0000313" key="2">
    <source>
        <dbReference type="Proteomes" id="UP000396862"/>
    </source>
</evidence>
<sequence>MYQVTYDYLTANREKMDSMPNFPVYYDELGVDISKLLGFAAVETTNLTGISNRKNELKMVVAQNAYDLSTRIFAYAEQSNLVELQKDSYYPESVLKYGTDAFVRDNSRKLYNLAQANLENLAAFGVTAETQATFLANIDQFEKAIPLKRDSVSERVKRNKAYDAVMVQTDAVLKKIDSLAVTLRLSDPDFYAGYKSSRKIIDTGTASLSVKGQVVEVGSLVPVPDAFVELMPLPLNGDTPLKKKTADKGGFRIKSMTPGNYQVKVSKYGYTEQVLDVAVNSGETTKLTITLAKN</sequence>
<dbReference type="SUPFAM" id="SSF49452">
    <property type="entry name" value="Starch-binding domain-like"/>
    <property type="match status" value="1"/>
</dbReference>
<dbReference type="EMBL" id="BLAU01000001">
    <property type="protein sequence ID" value="GET22708.1"/>
    <property type="molecule type" value="Genomic_DNA"/>
</dbReference>
<proteinExistence type="predicted"/>
<organism evidence="1 2">
    <name type="scientific">Prolixibacter denitrificans</name>
    <dbReference type="NCBI Taxonomy" id="1541063"/>
    <lineage>
        <taxon>Bacteria</taxon>
        <taxon>Pseudomonadati</taxon>
        <taxon>Bacteroidota</taxon>
        <taxon>Bacteroidia</taxon>
        <taxon>Marinilabiliales</taxon>
        <taxon>Prolixibacteraceae</taxon>
        <taxon>Prolixibacter</taxon>
    </lineage>
</organism>